<evidence type="ECO:0000256" key="1">
    <source>
        <dbReference type="SAM" id="MobiDB-lite"/>
    </source>
</evidence>
<sequence>MHKFVNFQRVSAQCSQFCTPIPKAIAKQKIHTISTKPITCSLSGLIGHTKSIRSVSVLKYGNTLTYPTVLGSAGVLSSYTRTFSTNNALYKANTARGARNKTKHEHVDLKSTQSASYVSNAPHEKTQDKSNPATTPIATEGTGLLDKIKERMGKSKMVGFVKQYGIAFLIWYEAVWLGGFAVLSCAIHLGVIGGADGLELLTSVGVDKLVSLDSLDPKMGSAVVAAGFNELLEPIRLPLVIKTTPWIKEKVAKIIAIYRK</sequence>
<dbReference type="GeneID" id="25910675"/>
<dbReference type="Proteomes" id="UP000054560">
    <property type="component" value="Unassembled WGS sequence"/>
</dbReference>
<gene>
    <name evidence="2" type="ORF">SARC_10171</name>
</gene>
<proteinExistence type="predicted"/>
<dbReference type="eggNOG" id="ENOG502S0SF">
    <property type="taxonomic scope" value="Eukaryota"/>
</dbReference>
<organism evidence="2 3">
    <name type="scientific">Sphaeroforma arctica JP610</name>
    <dbReference type="NCBI Taxonomy" id="667725"/>
    <lineage>
        <taxon>Eukaryota</taxon>
        <taxon>Ichthyosporea</taxon>
        <taxon>Ichthyophonida</taxon>
        <taxon>Sphaeroforma</taxon>
    </lineage>
</organism>
<dbReference type="AlphaFoldDB" id="A0A0L0FLK6"/>
<keyword evidence="3" id="KW-1185">Reference proteome</keyword>
<dbReference type="OrthoDB" id="441016at2759"/>
<feature type="region of interest" description="Disordered" evidence="1">
    <location>
        <begin position="95"/>
        <end position="136"/>
    </location>
</feature>
<accession>A0A0L0FLK6</accession>
<name>A0A0L0FLK6_9EUKA</name>
<evidence type="ECO:0008006" key="4">
    <source>
        <dbReference type="Google" id="ProtNLM"/>
    </source>
</evidence>
<dbReference type="EMBL" id="KQ242756">
    <property type="protein sequence ID" value="KNC77366.1"/>
    <property type="molecule type" value="Genomic_DNA"/>
</dbReference>
<feature type="compositionally biased region" description="Polar residues" evidence="1">
    <location>
        <begin position="110"/>
        <end position="119"/>
    </location>
</feature>
<evidence type="ECO:0000313" key="2">
    <source>
        <dbReference type="EMBL" id="KNC77366.1"/>
    </source>
</evidence>
<evidence type="ECO:0000313" key="3">
    <source>
        <dbReference type="Proteomes" id="UP000054560"/>
    </source>
</evidence>
<reference evidence="2 3" key="1">
    <citation type="submission" date="2011-02" db="EMBL/GenBank/DDBJ databases">
        <title>The Genome Sequence of Sphaeroforma arctica JP610.</title>
        <authorList>
            <consortium name="The Broad Institute Genome Sequencing Platform"/>
            <person name="Russ C."/>
            <person name="Cuomo C."/>
            <person name="Young S.K."/>
            <person name="Zeng Q."/>
            <person name="Gargeya S."/>
            <person name="Alvarado L."/>
            <person name="Berlin A."/>
            <person name="Chapman S.B."/>
            <person name="Chen Z."/>
            <person name="Freedman E."/>
            <person name="Gellesch M."/>
            <person name="Goldberg J."/>
            <person name="Griggs A."/>
            <person name="Gujja S."/>
            <person name="Heilman E."/>
            <person name="Heiman D."/>
            <person name="Howarth C."/>
            <person name="Mehta T."/>
            <person name="Neiman D."/>
            <person name="Pearson M."/>
            <person name="Roberts A."/>
            <person name="Saif S."/>
            <person name="Shea T."/>
            <person name="Shenoy N."/>
            <person name="Sisk P."/>
            <person name="Stolte C."/>
            <person name="Sykes S."/>
            <person name="White J."/>
            <person name="Yandava C."/>
            <person name="Burger G."/>
            <person name="Gray M.W."/>
            <person name="Holland P.W.H."/>
            <person name="King N."/>
            <person name="Lang F.B.F."/>
            <person name="Roger A.J."/>
            <person name="Ruiz-Trillo I."/>
            <person name="Haas B."/>
            <person name="Nusbaum C."/>
            <person name="Birren B."/>
        </authorList>
    </citation>
    <scope>NUCLEOTIDE SEQUENCE [LARGE SCALE GENOMIC DNA]</scope>
    <source>
        <strain evidence="2 3">JP610</strain>
    </source>
</reference>
<dbReference type="RefSeq" id="XP_014151268.1">
    <property type="nucleotide sequence ID" value="XM_014295793.1"/>
</dbReference>
<protein>
    <recommendedName>
        <fullName evidence="4">DUF1279 domain-containing protein</fullName>
    </recommendedName>
</protein>